<dbReference type="Proteomes" id="UP000019141">
    <property type="component" value="Unassembled WGS sequence"/>
</dbReference>
<dbReference type="Pfam" id="PF00496">
    <property type="entry name" value="SBP_bac_5"/>
    <property type="match status" value="1"/>
</dbReference>
<dbReference type="EMBL" id="AZHW01000616">
    <property type="protein sequence ID" value="ETW97814.1"/>
    <property type="molecule type" value="Genomic_DNA"/>
</dbReference>
<feature type="domain" description="Solute-binding protein family 5" evidence="3">
    <location>
        <begin position="11"/>
        <end position="374"/>
    </location>
</feature>
<evidence type="ECO:0000256" key="2">
    <source>
        <dbReference type="ARBA" id="ARBA00022729"/>
    </source>
</evidence>
<dbReference type="InterPro" id="IPR030678">
    <property type="entry name" value="Peptide/Ni-bd"/>
</dbReference>
<dbReference type="InterPro" id="IPR000914">
    <property type="entry name" value="SBP_5_dom"/>
</dbReference>
<dbReference type="GO" id="GO:0030288">
    <property type="term" value="C:outer membrane-bounded periplasmic space"/>
    <property type="evidence" value="ECO:0007669"/>
    <property type="project" value="UniProtKB-ARBA"/>
</dbReference>
<dbReference type="SUPFAM" id="SSF53850">
    <property type="entry name" value="Periplasmic binding protein-like II"/>
    <property type="match status" value="1"/>
</dbReference>
<dbReference type="PANTHER" id="PTHR30290">
    <property type="entry name" value="PERIPLASMIC BINDING COMPONENT OF ABC TRANSPORTER"/>
    <property type="match status" value="1"/>
</dbReference>
<protein>
    <recommendedName>
        <fullName evidence="3">Solute-binding protein family 5 domain-containing protein</fullName>
    </recommendedName>
</protein>
<comment type="similarity">
    <text evidence="1">Belongs to the bacterial solute-binding protein 5 family.</text>
</comment>
<dbReference type="Gene3D" id="3.40.190.10">
    <property type="entry name" value="Periplasmic binding protein-like II"/>
    <property type="match status" value="1"/>
</dbReference>
<reference evidence="4 5" key="1">
    <citation type="journal article" date="2014" name="Nature">
        <title>An environmental bacterial taxon with a large and distinct metabolic repertoire.</title>
        <authorList>
            <person name="Wilson M.C."/>
            <person name="Mori T."/>
            <person name="Ruckert C."/>
            <person name="Uria A.R."/>
            <person name="Helf M.J."/>
            <person name="Takada K."/>
            <person name="Gernert C."/>
            <person name="Steffens U.A."/>
            <person name="Heycke N."/>
            <person name="Schmitt S."/>
            <person name="Rinke C."/>
            <person name="Helfrich E.J."/>
            <person name="Brachmann A.O."/>
            <person name="Gurgui C."/>
            <person name="Wakimoto T."/>
            <person name="Kracht M."/>
            <person name="Crusemann M."/>
            <person name="Hentschel U."/>
            <person name="Abe I."/>
            <person name="Matsunaga S."/>
            <person name="Kalinowski J."/>
            <person name="Takeyama H."/>
            <person name="Piel J."/>
        </authorList>
    </citation>
    <scope>NUCLEOTIDE SEQUENCE [LARGE SCALE GENOMIC DNA]</scope>
    <source>
        <strain evidence="5">TSY1</strain>
    </source>
</reference>
<dbReference type="GO" id="GO:0015833">
    <property type="term" value="P:peptide transport"/>
    <property type="evidence" value="ECO:0007669"/>
    <property type="project" value="TreeGrafter"/>
</dbReference>
<dbReference type="GO" id="GO:0043190">
    <property type="term" value="C:ATP-binding cassette (ABC) transporter complex"/>
    <property type="evidence" value="ECO:0007669"/>
    <property type="project" value="InterPro"/>
</dbReference>
<evidence type="ECO:0000313" key="4">
    <source>
        <dbReference type="EMBL" id="ETW97814.1"/>
    </source>
</evidence>
<dbReference type="CDD" id="cd00995">
    <property type="entry name" value="PBP2_NikA_DppA_OppA_like"/>
    <property type="match status" value="1"/>
</dbReference>
<comment type="caution">
    <text evidence="4">The sequence shown here is derived from an EMBL/GenBank/DDBJ whole genome shotgun (WGS) entry which is preliminary data.</text>
</comment>
<gene>
    <name evidence="4" type="ORF">ETSY1_21250</name>
</gene>
<keyword evidence="2" id="KW-0732">Signal</keyword>
<sequence length="461" mass="52246">MGMLDLNPKLEPSPGIATEWTAAKDLMSYTFKLRKGALFHNGREIDTEAVKWNYDRMKAPKRSMSFVRASLVNLKEVEVVDKYTVRCHLANPSAAFPADVVYYPAHFMAPDSEETAATHPICAGPFKFKEWVRYAKTTLERFENFYETDAQGNQLPYLQTIEGRPKRADTVRLTSLRAGEVDLIDNMSYADAATFPERYKDQFQTWDIQALGTAFITFNLDQGPFSYSNPDGKLLRQAAAYATDLEAIDKAVFYSRGEIASGYFPSVSPWHASPEGWKGKYDLDKAKFLLKKAKAVGTVVELMARDAYPYMNQTGELLQAMWTEAGFKVQYNIYDAPVLRQKRRDRAFHADSAAGSYRFDPDGWFSRQILSNGSQTQRESGFRNEKADKIIAEARKTQDQKKRLEMYHDVEMIINEELPILYTHHLTLLEAGSLKLKNYTPGISGAPSTQGAGIRVAWMES</sequence>
<dbReference type="PANTHER" id="PTHR30290:SF38">
    <property type="entry name" value="D,D-DIPEPTIDE-BINDING PERIPLASMIC PROTEIN DDPA-RELATED"/>
    <property type="match status" value="1"/>
</dbReference>
<dbReference type="InterPro" id="IPR039424">
    <property type="entry name" value="SBP_5"/>
</dbReference>
<name>W4LIU7_ENTF1</name>
<dbReference type="AlphaFoldDB" id="W4LIU7"/>
<dbReference type="GO" id="GO:1904680">
    <property type="term" value="F:peptide transmembrane transporter activity"/>
    <property type="evidence" value="ECO:0007669"/>
    <property type="project" value="TreeGrafter"/>
</dbReference>
<proteinExistence type="inferred from homology"/>
<keyword evidence="5" id="KW-1185">Reference proteome</keyword>
<evidence type="ECO:0000256" key="1">
    <source>
        <dbReference type="ARBA" id="ARBA00005695"/>
    </source>
</evidence>
<dbReference type="HOGENOM" id="CLU_017028_7_3_7"/>
<organism evidence="4 5">
    <name type="scientific">Entotheonella factor</name>
    <dbReference type="NCBI Taxonomy" id="1429438"/>
    <lineage>
        <taxon>Bacteria</taxon>
        <taxon>Pseudomonadati</taxon>
        <taxon>Nitrospinota/Tectimicrobiota group</taxon>
        <taxon>Candidatus Tectimicrobiota</taxon>
        <taxon>Candidatus Entotheonellia</taxon>
        <taxon>Candidatus Entotheonellales</taxon>
        <taxon>Candidatus Entotheonellaceae</taxon>
        <taxon>Candidatus Entotheonella</taxon>
    </lineage>
</organism>
<evidence type="ECO:0000313" key="5">
    <source>
        <dbReference type="Proteomes" id="UP000019141"/>
    </source>
</evidence>
<dbReference type="Gene3D" id="3.10.105.10">
    <property type="entry name" value="Dipeptide-binding Protein, Domain 3"/>
    <property type="match status" value="1"/>
</dbReference>
<dbReference type="PIRSF" id="PIRSF002741">
    <property type="entry name" value="MppA"/>
    <property type="match status" value="1"/>
</dbReference>
<evidence type="ECO:0000259" key="3">
    <source>
        <dbReference type="Pfam" id="PF00496"/>
    </source>
</evidence>
<accession>W4LIU7</accession>